<proteinExistence type="predicted"/>
<dbReference type="InterPro" id="IPR027417">
    <property type="entry name" value="P-loop_NTPase"/>
</dbReference>
<evidence type="ECO:0000313" key="2">
    <source>
        <dbReference type="Proteomes" id="UP000663440"/>
    </source>
</evidence>
<accession>A0ABX7QHS2</accession>
<dbReference type="SUPFAM" id="SSF52540">
    <property type="entry name" value="P-loop containing nucleoside triphosphate hydrolases"/>
    <property type="match status" value="1"/>
</dbReference>
<name>A0ABX7QHS2_9FLAO</name>
<keyword evidence="2" id="KW-1185">Reference proteome</keyword>
<evidence type="ECO:0000313" key="1">
    <source>
        <dbReference type="EMBL" id="QSW89919.1"/>
    </source>
</evidence>
<evidence type="ECO:0008006" key="3">
    <source>
        <dbReference type="Google" id="ProtNLM"/>
    </source>
</evidence>
<dbReference type="EMBL" id="CP071448">
    <property type="protein sequence ID" value="QSW89919.1"/>
    <property type="molecule type" value="Genomic_DNA"/>
</dbReference>
<protein>
    <recommendedName>
        <fullName evidence="3">KAP NTPase domain-containing protein</fullName>
    </recommendedName>
</protein>
<dbReference type="Proteomes" id="UP000663440">
    <property type="component" value="Chromosome"/>
</dbReference>
<organism evidence="1 2">
    <name type="scientific">Flavobacterium endoglycinae</name>
    <dbReference type="NCBI Taxonomy" id="2816357"/>
    <lineage>
        <taxon>Bacteria</taxon>
        <taxon>Pseudomonadati</taxon>
        <taxon>Bacteroidota</taxon>
        <taxon>Flavobacteriia</taxon>
        <taxon>Flavobacteriales</taxon>
        <taxon>Flavobacteriaceae</taxon>
        <taxon>Flavobacterium</taxon>
    </lineage>
</organism>
<gene>
    <name evidence="1" type="ORF">J0383_03660</name>
</gene>
<reference evidence="1 2" key="1">
    <citation type="submission" date="2021-03" db="EMBL/GenBank/DDBJ databases">
        <title>Flavobacterium kribbensis sp. nov, an endophytic bacteria, isolated from soybean.</title>
        <authorList>
            <person name="Lee J."/>
            <person name="Seo J."/>
        </authorList>
    </citation>
    <scope>NUCLEOTIDE SEQUENCE [LARGE SCALE GENOMIC DNA]</scope>
    <source>
        <strain evidence="1 2">BB8</strain>
    </source>
</reference>
<sequence>MSTLTIKLNEEYKIKIENGNDFYESIFENVYVNAANNVIEIIKQSEIKSEYDDFNNIIAFTGERGKGKSSSMISFRNALINSRSHEHIDFFNKKNVSNKTFEILKDKTFAEIDIIDPSRFRNSEALFEIVLAKMFSKFQKEMKSNNSSLQDESRRSLIKLFYNVFDNLHIIKSDRKELYELETIEALSKLATSSNLREYFKDLVQQYLKDFEKKDFLVIAIDDFDLNISGAYEMLEDIRQFLIQNKIIILIACKIEQLSDALELHFSNFHLKEDVNKNKNRAVRYLDKLIPFNRRIILPQIDLIKKLNLVIRNEDNIIFDNSHSDVIECLTEMFYKNKEILITKSYIKSNSIFPKTIRETQSVFNLLQTKNQYEQLRKFILDEIYKKDIYNEIFFELDNCSDLIFNLLLIKKINDVLVSPRGLRDREEVFRLSRSKIPENISTGDVIYCIHELENFTPIDNIYNLEFIDYLKLYYIIRLYCINPNLKELEFLKYGFYNGKLKIISEESGNKSREIVRFDTPIILDRLNVEERFIISAFMFQLGDGENYRNDFDQELFVPGFKKGILSPYSIFSNLKNVDELSEIFKYDVKNEFVLENLKWFENSKFISQLFNPYFSISLFSELNKFRKKEIKETLPKKYIDVVCLLFVYGILNSLHNIEEKHNVKGITKDYLKFPIISALVKYFMKNPENLKYKKVKELNEMYLSYINIEDSYVISKFLTDEIDKIYENSYDDKANNNRLEKEEIISKKLKTLSSRINKNPKYKVVTLSTIINEIKAIDEFHPIVEELNLFKNKINNSTEDTIKEIKDDLKIYLKEKINGQSS</sequence>
<dbReference type="RefSeq" id="WP_207297095.1">
    <property type="nucleotide sequence ID" value="NZ_CP071448.1"/>
</dbReference>